<dbReference type="Gene3D" id="3.40.50.1980">
    <property type="entry name" value="Nitrogenase molybdenum iron protein domain"/>
    <property type="match status" value="2"/>
</dbReference>
<keyword evidence="3" id="KW-1185">Reference proteome</keyword>
<dbReference type="Proteomes" id="UP000031980">
    <property type="component" value="Unassembled WGS sequence"/>
</dbReference>
<dbReference type="RefSeq" id="WP_041505320.1">
    <property type="nucleotide sequence ID" value="NZ_JPIU01000039.1"/>
</dbReference>
<evidence type="ECO:0000259" key="1">
    <source>
        <dbReference type="PROSITE" id="PS50983"/>
    </source>
</evidence>
<comment type="caution">
    <text evidence="2">The sequence shown here is derived from an EMBL/GenBank/DDBJ whole genome shotgun (WGS) entry which is preliminary data.</text>
</comment>
<dbReference type="OrthoDB" id="9812528at2"/>
<dbReference type="SUPFAM" id="SSF53807">
    <property type="entry name" value="Helical backbone' metal receptor"/>
    <property type="match status" value="1"/>
</dbReference>
<dbReference type="PANTHER" id="PTHR30535">
    <property type="entry name" value="VITAMIN B12-BINDING PROTEIN"/>
    <property type="match status" value="1"/>
</dbReference>
<dbReference type="PROSITE" id="PS50983">
    <property type="entry name" value="FE_B12_PBP"/>
    <property type="match status" value="1"/>
</dbReference>
<dbReference type="InterPro" id="IPR050902">
    <property type="entry name" value="ABC_Transporter_SBP"/>
</dbReference>
<dbReference type="EMBL" id="JPIU01000039">
    <property type="protein sequence ID" value="KIO44321.1"/>
    <property type="molecule type" value="Genomic_DNA"/>
</dbReference>
<protein>
    <submittedName>
        <fullName evidence="2">ABC transporter substrate-binding protein</fullName>
    </submittedName>
</protein>
<feature type="domain" description="Fe/B12 periplasmic-binding" evidence="1">
    <location>
        <begin position="90"/>
        <end position="359"/>
    </location>
</feature>
<name>A0A0C3RDJ5_9PORP</name>
<dbReference type="Pfam" id="PF01497">
    <property type="entry name" value="Peripla_BP_2"/>
    <property type="match status" value="1"/>
</dbReference>
<sequence>MKIHTLFVGLILLCFSCKNQPSGSNAAGAPIPLKHAENLVLFPIEDYTIAQLRNPWDTTKILHTYILVPKEKKVPTHLPEGTVVKIPLSKAIVYSSVHCSLLRQLGSITSIVGVCDLQYIKIPEIQEGCSSGKIADLGSSMNPDIEKIIDIHPDAILLSPFENSGGYGRIEKLDVPVIECADYMETSPLGRAEWMRFYGLLFGQAATADSLFSAVTKEYKRLCQLALTAPSKPSVISELRSGSAWYVPGGKSTMGQLYSDAGARYLWSDDPRSGSVPLAFEVVFDQGHEADFWLIKYNQQTDKTLRELKSDYAPYAKFKAFKEKNVYGCNTGKVAFYEESPFHPELLLKDLISIFHPELVKDYQAYYFQKLTE</sequence>
<evidence type="ECO:0000313" key="2">
    <source>
        <dbReference type="EMBL" id="KIO44321.1"/>
    </source>
</evidence>
<proteinExistence type="predicted"/>
<gene>
    <name evidence="2" type="ORF">BA92_08925</name>
</gene>
<reference evidence="2 3" key="1">
    <citation type="submission" date="2014-07" db="EMBL/GenBank/DDBJ databases">
        <title>Porphyromonadaceae bacterium OUH 308042 = ATCC BAA-2681 = DSM 28342 draft genome.</title>
        <authorList>
            <person name="Sydenham T.V."/>
            <person name="Hasman H."/>
            <person name="Justensen U.S."/>
        </authorList>
    </citation>
    <scope>NUCLEOTIDE SEQUENCE [LARGE SCALE GENOMIC DNA]</scope>
    <source>
        <strain evidence="2 3">OUH 308042</strain>
    </source>
</reference>
<accession>A0A0C3RDJ5</accession>
<evidence type="ECO:0000313" key="3">
    <source>
        <dbReference type="Proteomes" id="UP000031980"/>
    </source>
</evidence>
<dbReference type="AlphaFoldDB" id="A0A0C3RDJ5"/>
<dbReference type="InterPro" id="IPR002491">
    <property type="entry name" value="ABC_transptr_periplasmic_BD"/>
</dbReference>
<dbReference type="PANTHER" id="PTHR30535:SF34">
    <property type="entry name" value="MOLYBDATE-BINDING PROTEIN MOLA"/>
    <property type="match status" value="1"/>
</dbReference>
<organism evidence="2 3">
    <name type="scientific">Sanguibacteroides justesenii</name>
    <dbReference type="NCBI Taxonomy" id="1547597"/>
    <lineage>
        <taxon>Bacteria</taxon>
        <taxon>Pseudomonadati</taxon>
        <taxon>Bacteroidota</taxon>
        <taxon>Bacteroidia</taxon>
        <taxon>Bacteroidales</taxon>
        <taxon>Porphyromonadaceae</taxon>
        <taxon>Sanguibacteroides</taxon>
    </lineage>
</organism>
<dbReference type="GO" id="GO:0071281">
    <property type="term" value="P:cellular response to iron ion"/>
    <property type="evidence" value="ECO:0007669"/>
    <property type="project" value="TreeGrafter"/>
</dbReference>